<reference evidence="2" key="1">
    <citation type="journal article" date="2021" name="Mol. Ecol. Resour.">
        <title>Apolygus lucorum genome provides insights into omnivorousness and mesophyll feeding.</title>
        <authorList>
            <person name="Liu Y."/>
            <person name="Liu H."/>
            <person name="Wang H."/>
            <person name="Huang T."/>
            <person name="Liu B."/>
            <person name="Yang B."/>
            <person name="Yin L."/>
            <person name="Li B."/>
            <person name="Zhang Y."/>
            <person name="Zhang S."/>
            <person name="Jiang F."/>
            <person name="Zhang X."/>
            <person name="Ren Y."/>
            <person name="Wang B."/>
            <person name="Wang S."/>
            <person name="Lu Y."/>
            <person name="Wu K."/>
            <person name="Fan W."/>
            <person name="Wang G."/>
        </authorList>
    </citation>
    <scope>NUCLEOTIDE SEQUENCE</scope>
    <source>
        <strain evidence="2">12Hb</strain>
    </source>
</reference>
<accession>A0A8S9Y395</accession>
<evidence type="ECO:0000313" key="3">
    <source>
        <dbReference type="Proteomes" id="UP000466442"/>
    </source>
</evidence>
<dbReference type="AlphaFoldDB" id="A0A8S9Y395"/>
<feature type="transmembrane region" description="Helical" evidence="1">
    <location>
        <begin position="182"/>
        <end position="202"/>
    </location>
</feature>
<keyword evidence="1" id="KW-0812">Transmembrane</keyword>
<keyword evidence="3" id="KW-1185">Reference proteome</keyword>
<keyword evidence="1" id="KW-1133">Transmembrane helix</keyword>
<name>A0A8S9Y395_APOLU</name>
<feature type="transmembrane region" description="Helical" evidence="1">
    <location>
        <begin position="102"/>
        <end position="121"/>
    </location>
</feature>
<organism evidence="2 3">
    <name type="scientific">Apolygus lucorum</name>
    <name type="common">Small green plant bug</name>
    <name type="synonym">Lygocoris lucorum</name>
    <dbReference type="NCBI Taxonomy" id="248454"/>
    <lineage>
        <taxon>Eukaryota</taxon>
        <taxon>Metazoa</taxon>
        <taxon>Ecdysozoa</taxon>
        <taxon>Arthropoda</taxon>
        <taxon>Hexapoda</taxon>
        <taxon>Insecta</taxon>
        <taxon>Pterygota</taxon>
        <taxon>Neoptera</taxon>
        <taxon>Paraneoptera</taxon>
        <taxon>Hemiptera</taxon>
        <taxon>Heteroptera</taxon>
        <taxon>Panheteroptera</taxon>
        <taxon>Cimicomorpha</taxon>
        <taxon>Miridae</taxon>
        <taxon>Mirini</taxon>
        <taxon>Apolygus</taxon>
    </lineage>
</organism>
<evidence type="ECO:0000313" key="2">
    <source>
        <dbReference type="EMBL" id="KAF6215209.1"/>
    </source>
</evidence>
<keyword evidence="1" id="KW-0472">Membrane</keyword>
<protein>
    <submittedName>
        <fullName evidence="2">Uncharacterized protein</fullName>
    </submittedName>
</protein>
<proteinExistence type="predicted"/>
<sequence length="275" mass="31194">MVVRNEDSLDMDGEAGKWEDVSKEEMERLVLALTKRDMEVQGMTFPTSKFGLVRRTTVVLTLMMTSLMVFDILSEIWKCAKEGKSVAQGTYFPISCEEERTALWSFYLALIRVAVWIYSFEDWTAIATWISSHFKRIRKMDVFMTMLSIPAALAYVLGTAVIGLSLLSIWNALNQGNYPNVILFGLLSLGEIFNMLIVSLIGKTLVDKTIILRDELDFIELHKLNLSNKKTMLNFQTAITEPLSLKIAGLEDMNMDTFSSIMNSAYSFFNLVNAQ</sequence>
<evidence type="ECO:0000256" key="1">
    <source>
        <dbReference type="SAM" id="Phobius"/>
    </source>
</evidence>
<dbReference type="Proteomes" id="UP000466442">
    <property type="component" value="Unassembled WGS sequence"/>
</dbReference>
<comment type="caution">
    <text evidence="2">The sequence shown here is derived from an EMBL/GenBank/DDBJ whole genome shotgun (WGS) entry which is preliminary data.</text>
</comment>
<dbReference type="EMBL" id="WIXP02000002">
    <property type="protein sequence ID" value="KAF6215209.1"/>
    <property type="molecule type" value="Genomic_DNA"/>
</dbReference>
<gene>
    <name evidence="2" type="ORF">GE061_009961</name>
</gene>
<feature type="transmembrane region" description="Helical" evidence="1">
    <location>
        <begin position="58"/>
        <end position="77"/>
    </location>
</feature>
<feature type="transmembrane region" description="Helical" evidence="1">
    <location>
        <begin position="142"/>
        <end position="170"/>
    </location>
</feature>
<dbReference type="OrthoDB" id="6625624at2759"/>